<gene>
    <name evidence="8" type="ORF">B7463_g875</name>
</gene>
<feature type="domain" description="Major facilitator superfamily (MFS) profile" evidence="7">
    <location>
        <begin position="1"/>
        <end position="111"/>
    </location>
</feature>
<comment type="caution">
    <text evidence="8">The sequence shown here is derived from an EMBL/GenBank/DDBJ whole genome shotgun (WGS) entry which is preliminary data.</text>
</comment>
<dbReference type="Gene3D" id="1.20.1250.20">
    <property type="entry name" value="MFS general substrate transporter like domains"/>
    <property type="match status" value="1"/>
</dbReference>
<dbReference type="InterPro" id="IPR005828">
    <property type="entry name" value="MFS_sugar_transport-like"/>
</dbReference>
<dbReference type="OMA" id="ENAYICE"/>
<comment type="similarity">
    <text evidence="2">Belongs to the major facilitator superfamily. Sugar transporter (TC 2.A.1.1) family.</text>
</comment>
<keyword evidence="5 6" id="KW-0472">Membrane</keyword>
<dbReference type="InterPro" id="IPR020846">
    <property type="entry name" value="MFS_dom"/>
</dbReference>
<comment type="subcellular location">
    <subcellularLocation>
        <location evidence="1">Membrane</location>
        <topology evidence="1">Multi-pass membrane protein</topology>
    </subcellularLocation>
</comment>
<keyword evidence="4 6" id="KW-1133">Transmembrane helix</keyword>
<feature type="transmembrane region" description="Helical" evidence="6">
    <location>
        <begin position="57"/>
        <end position="77"/>
    </location>
</feature>
<dbReference type="SUPFAM" id="SSF103473">
    <property type="entry name" value="MFS general substrate transporter"/>
    <property type="match status" value="1"/>
</dbReference>
<dbReference type="OrthoDB" id="6133115at2759"/>
<evidence type="ECO:0000313" key="8">
    <source>
        <dbReference type="EMBL" id="RFU35479.1"/>
    </source>
</evidence>
<evidence type="ECO:0000256" key="6">
    <source>
        <dbReference type="SAM" id="Phobius"/>
    </source>
</evidence>
<evidence type="ECO:0000313" key="9">
    <source>
        <dbReference type="Proteomes" id="UP000258309"/>
    </source>
</evidence>
<evidence type="ECO:0000256" key="4">
    <source>
        <dbReference type="ARBA" id="ARBA00022989"/>
    </source>
</evidence>
<sequence>MTVALILFIIGVAIETPGLSKLSMAMLFIYEFAFGASWLTLPWLISAEITPLRLRHVGGALSPFSQWMWSFVVIEITPVAIDNIGWRLYLLYIICTALSIPFIYFFLLETKGKTLEDINYIFAEGDARIELERRFAEAAYQGLEKDANSGEVQIVNATIEEKV</sequence>
<dbReference type="AlphaFoldDB" id="A0A3E2HQ34"/>
<feature type="transmembrane region" description="Helical" evidence="6">
    <location>
        <begin position="23"/>
        <end position="45"/>
    </location>
</feature>
<dbReference type="PANTHER" id="PTHR48022:SF2">
    <property type="entry name" value="PLASTIDIC GLUCOSE TRANSPORTER 4"/>
    <property type="match status" value="1"/>
</dbReference>
<feature type="non-terminal residue" evidence="8">
    <location>
        <position position="1"/>
    </location>
</feature>
<dbReference type="GO" id="GO:0016020">
    <property type="term" value="C:membrane"/>
    <property type="evidence" value="ECO:0007669"/>
    <property type="project" value="UniProtKB-SubCell"/>
</dbReference>
<dbReference type="PROSITE" id="PS50850">
    <property type="entry name" value="MFS"/>
    <property type="match status" value="1"/>
</dbReference>
<keyword evidence="3 6" id="KW-0812">Transmembrane</keyword>
<dbReference type="Pfam" id="PF00083">
    <property type="entry name" value="Sugar_tr"/>
    <property type="match status" value="1"/>
</dbReference>
<evidence type="ECO:0000256" key="3">
    <source>
        <dbReference type="ARBA" id="ARBA00022692"/>
    </source>
</evidence>
<evidence type="ECO:0000256" key="2">
    <source>
        <dbReference type="ARBA" id="ARBA00010992"/>
    </source>
</evidence>
<keyword evidence="9" id="KW-1185">Reference proteome</keyword>
<accession>A0A3E2HQ34</accession>
<dbReference type="InterPro" id="IPR050360">
    <property type="entry name" value="MFS_Sugar_Transporters"/>
</dbReference>
<evidence type="ECO:0000256" key="1">
    <source>
        <dbReference type="ARBA" id="ARBA00004141"/>
    </source>
</evidence>
<protein>
    <recommendedName>
        <fullName evidence="7">Major facilitator superfamily (MFS) profile domain-containing protein</fullName>
    </recommendedName>
</protein>
<evidence type="ECO:0000259" key="7">
    <source>
        <dbReference type="PROSITE" id="PS50850"/>
    </source>
</evidence>
<reference evidence="8 9" key="1">
    <citation type="submission" date="2018-05" db="EMBL/GenBank/DDBJ databases">
        <title>Draft genome sequence of Scytalidium lignicola DSM 105466, a ubiquitous saprotrophic fungus.</title>
        <authorList>
            <person name="Buettner E."/>
            <person name="Gebauer A.M."/>
            <person name="Hofrichter M."/>
            <person name="Liers C."/>
            <person name="Kellner H."/>
        </authorList>
    </citation>
    <scope>NUCLEOTIDE SEQUENCE [LARGE SCALE GENOMIC DNA]</scope>
    <source>
        <strain evidence="8 9">DSM 105466</strain>
    </source>
</reference>
<name>A0A3E2HQ34_SCYLI</name>
<feature type="non-terminal residue" evidence="8">
    <location>
        <position position="163"/>
    </location>
</feature>
<dbReference type="InterPro" id="IPR036259">
    <property type="entry name" value="MFS_trans_sf"/>
</dbReference>
<feature type="transmembrane region" description="Helical" evidence="6">
    <location>
        <begin position="89"/>
        <end position="108"/>
    </location>
</feature>
<dbReference type="PANTHER" id="PTHR48022">
    <property type="entry name" value="PLASTIDIC GLUCOSE TRANSPORTER 4"/>
    <property type="match status" value="1"/>
</dbReference>
<evidence type="ECO:0000256" key="5">
    <source>
        <dbReference type="ARBA" id="ARBA00023136"/>
    </source>
</evidence>
<dbReference type="GO" id="GO:0005351">
    <property type="term" value="F:carbohydrate:proton symporter activity"/>
    <property type="evidence" value="ECO:0007669"/>
    <property type="project" value="TreeGrafter"/>
</dbReference>
<dbReference type="Proteomes" id="UP000258309">
    <property type="component" value="Unassembled WGS sequence"/>
</dbReference>
<organism evidence="8 9">
    <name type="scientific">Scytalidium lignicola</name>
    <name type="common">Hyphomycete</name>
    <dbReference type="NCBI Taxonomy" id="5539"/>
    <lineage>
        <taxon>Eukaryota</taxon>
        <taxon>Fungi</taxon>
        <taxon>Dikarya</taxon>
        <taxon>Ascomycota</taxon>
        <taxon>Pezizomycotina</taxon>
        <taxon>Leotiomycetes</taxon>
        <taxon>Leotiomycetes incertae sedis</taxon>
        <taxon>Scytalidium</taxon>
    </lineage>
</organism>
<proteinExistence type="inferred from homology"/>
<dbReference type="EMBL" id="NCSJ02000008">
    <property type="protein sequence ID" value="RFU35479.1"/>
    <property type="molecule type" value="Genomic_DNA"/>
</dbReference>